<evidence type="ECO:0000256" key="1">
    <source>
        <dbReference type="SAM" id="MobiDB-lite"/>
    </source>
</evidence>
<reference evidence="3" key="2">
    <citation type="submission" date="2022-01" db="EMBL/GenBank/DDBJ databases">
        <authorList>
            <person name="Sanchez-Suarez J."/>
            <person name="Villamil L."/>
            <person name="Diaz L.E."/>
        </authorList>
    </citation>
    <scope>NUCLEOTIDE SEQUENCE</scope>
    <source>
        <strain evidence="3">EUFUS-Z928</strain>
    </source>
</reference>
<dbReference type="RefSeq" id="WP_226514028.1">
    <property type="nucleotide sequence ID" value="NZ_CBDRMI010000002.1"/>
</dbReference>
<name>A0AAX3T5Q0_9ACTN</name>
<accession>A0AAX3T5Q0</accession>
<evidence type="ECO:0000313" key="6">
    <source>
        <dbReference type="Proteomes" id="UP001213504"/>
    </source>
</evidence>
<proteinExistence type="predicted"/>
<organism evidence="4 6">
    <name type="scientific">Gordonia hongkongensis</name>
    <dbReference type="NCBI Taxonomy" id="1701090"/>
    <lineage>
        <taxon>Bacteria</taxon>
        <taxon>Bacillati</taxon>
        <taxon>Actinomycetota</taxon>
        <taxon>Actinomycetes</taxon>
        <taxon>Mycobacteriales</taxon>
        <taxon>Gordoniaceae</taxon>
        <taxon>Gordonia</taxon>
    </lineage>
</organism>
<evidence type="ECO:0008006" key="7">
    <source>
        <dbReference type="Google" id="ProtNLM"/>
    </source>
</evidence>
<evidence type="ECO:0000256" key="2">
    <source>
        <dbReference type="SAM" id="Phobius"/>
    </source>
</evidence>
<reference evidence="3" key="1">
    <citation type="journal article" date="2022" name="Data Brief">
        <title>Draft genome sequence data of Gordonia hongkongensis strain EUFUS-Z928 isolated from the octocoral Eunicea fusca.</title>
        <authorList>
            <person name="Sanchez-Suarez J."/>
            <person name="Diaz L."/>
            <person name="Melo-Bolivar J."/>
            <person name="Villamil L."/>
        </authorList>
    </citation>
    <scope>NUCLEOTIDE SEQUENCE</scope>
    <source>
        <strain evidence="3">EUFUS-Z928</strain>
    </source>
</reference>
<reference evidence="4" key="3">
    <citation type="submission" date="2023-04" db="EMBL/GenBank/DDBJ databases">
        <title>Complete genome sequence of a phthalic acid esters degrading bacterial strain.</title>
        <authorList>
            <person name="Weng L."/>
            <person name="Jia Y."/>
            <person name="Ren L."/>
        </authorList>
    </citation>
    <scope>NUCLEOTIDE SEQUENCE</scope>
    <source>
        <strain evidence="4">RL-LY01</strain>
    </source>
</reference>
<evidence type="ECO:0000313" key="4">
    <source>
        <dbReference type="EMBL" id="WFP24289.1"/>
    </source>
</evidence>
<keyword evidence="5" id="KW-1185">Reference proteome</keyword>
<dbReference type="AlphaFoldDB" id="A0AAX3T5Q0"/>
<protein>
    <recommendedName>
        <fullName evidence="7">Serine/threonine protein kinase</fullName>
    </recommendedName>
</protein>
<keyword evidence="2" id="KW-1133">Transmembrane helix</keyword>
<dbReference type="EMBL" id="CP121270">
    <property type="protein sequence ID" value="WFP24289.1"/>
    <property type="molecule type" value="Genomic_DNA"/>
</dbReference>
<evidence type="ECO:0000313" key="5">
    <source>
        <dbReference type="Proteomes" id="UP001152308"/>
    </source>
</evidence>
<feature type="transmembrane region" description="Helical" evidence="2">
    <location>
        <begin position="74"/>
        <end position="95"/>
    </location>
</feature>
<dbReference type="Proteomes" id="UP001152308">
    <property type="component" value="Unassembled WGS sequence"/>
</dbReference>
<keyword evidence="2" id="KW-0472">Membrane</keyword>
<gene>
    <name evidence="3" type="ORF">L2299_07625</name>
    <name evidence="4" type="ORF">P9A14_19480</name>
</gene>
<keyword evidence="2" id="KW-0812">Transmembrane</keyword>
<feature type="region of interest" description="Disordered" evidence="1">
    <location>
        <begin position="1"/>
        <end position="70"/>
    </location>
</feature>
<dbReference type="Proteomes" id="UP001213504">
    <property type="component" value="Chromosome"/>
</dbReference>
<sequence>MTSGHRPGPPPGPGGRSTPGFYTPPSRPVAPAASAPRPRPAADNRLGENRVPSTRIRPYPVEPPRRSRSRVDPAVVIAALVMIALAGAVVVGLAIT</sequence>
<dbReference type="EMBL" id="JAKJLQ010000004">
    <property type="protein sequence ID" value="MDF6100921.1"/>
    <property type="molecule type" value="Genomic_DNA"/>
</dbReference>
<evidence type="ECO:0000313" key="3">
    <source>
        <dbReference type="EMBL" id="MDF6100921.1"/>
    </source>
</evidence>